<dbReference type="InterPro" id="IPR006910">
    <property type="entry name" value="Rad21_Rec8_N"/>
</dbReference>
<evidence type="ECO:0000313" key="5">
    <source>
        <dbReference type="Proteomes" id="UP000821853"/>
    </source>
</evidence>
<dbReference type="OMA" id="ITMEPVE"/>
<evidence type="ECO:0000256" key="1">
    <source>
        <dbReference type="SAM" id="MobiDB-lite"/>
    </source>
</evidence>
<feature type="domain" description="Rad21/Rec8-like protein N-terminal" evidence="3">
    <location>
        <begin position="49"/>
        <end position="154"/>
    </location>
</feature>
<dbReference type="EMBL" id="JABSTR010000001">
    <property type="protein sequence ID" value="KAH9360825.1"/>
    <property type="molecule type" value="Genomic_DNA"/>
</dbReference>
<feature type="region of interest" description="Disordered" evidence="1">
    <location>
        <begin position="266"/>
        <end position="298"/>
    </location>
</feature>
<proteinExistence type="predicted"/>
<dbReference type="AlphaFoldDB" id="A0A9J6FEK3"/>
<reference evidence="4 5" key="1">
    <citation type="journal article" date="2020" name="Cell">
        <title>Large-Scale Comparative Analyses of Tick Genomes Elucidate Their Genetic Diversity and Vector Capacities.</title>
        <authorList>
            <consortium name="Tick Genome and Microbiome Consortium (TIGMIC)"/>
            <person name="Jia N."/>
            <person name="Wang J."/>
            <person name="Shi W."/>
            <person name="Du L."/>
            <person name="Sun Y."/>
            <person name="Zhan W."/>
            <person name="Jiang J.F."/>
            <person name="Wang Q."/>
            <person name="Zhang B."/>
            <person name="Ji P."/>
            <person name="Bell-Sakyi L."/>
            <person name="Cui X.M."/>
            <person name="Yuan T.T."/>
            <person name="Jiang B.G."/>
            <person name="Yang W.F."/>
            <person name="Lam T.T."/>
            <person name="Chang Q.C."/>
            <person name="Ding S.J."/>
            <person name="Wang X.J."/>
            <person name="Zhu J.G."/>
            <person name="Ruan X.D."/>
            <person name="Zhao L."/>
            <person name="Wei J.T."/>
            <person name="Ye R.Z."/>
            <person name="Que T.C."/>
            <person name="Du C.H."/>
            <person name="Zhou Y.H."/>
            <person name="Cheng J.X."/>
            <person name="Dai P.F."/>
            <person name="Guo W.B."/>
            <person name="Han X.H."/>
            <person name="Huang E.J."/>
            <person name="Li L.F."/>
            <person name="Wei W."/>
            <person name="Gao Y.C."/>
            <person name="Liu J.Z."/>
            <person name="Shao H.Z."/>
            <person name="Wang X."/>
            <person name="Wang C.C."/>
            <person name="Yang T.C."/>
            <person name="Huo Q.B."/>
            <person name="Li W."/>
            <person name="Chen H.Y."/>
            <person name="Chen S.E."/>
            <person name="Zhou L.G."/>
            <person name="Ni X.B."/>
            <person name="Tian J.H."/>
            <person name="Sheng Y."/>
            <person name="Liu T."/>
            <person name="Pan Y.S."/>
            <person name="Xia L.Y."/>
            <person name="Li J."/>
            <person name="Zhao F."/>
            <person name="Cao W.C."/>
        </authorList>
    </citation>
    <scope>NUCLEOTIDE SEQUENCE [LARGE SCALE GENOMIC DNA]</scope>
    <source>
        <strain evidence="4">HaeL-2018</strain>
    </source>
</reference>
<name>A0A9J6FEK3_HAELO</name>
<evidence type="ECO:0000313" key="4">
    <source>
        <dbReference type="EMBL" id="KAH9360825.1"/>
    </source>
</evidence>
<gene>
    <name evidence="4" type="ORF">HPB48_009381</name>
</gene>
<dbReference type="Proteomes" id="UP000821853">
    <property type="component" value="Chromosome 1"/>
</dbReference>
<comment type="caution">
    <text evidence="4">The sequence shown here is derived from an EMBL/GenBank/DDBJ whole genome shotgun (WGS) entry which is preliminary data.</text>
</comment>
<keyword evidence="2" id="KW-1133">Transmembrane helix</keyword>
<dbReference type="VEuPathDB" id="VectorBase:HLOH_053532"/>
<feature type="transmembrane region" description="Helical" evidence="2">
    <location>
        <begin position="27"/>
        <end position="51"/>
    </location>
</feature>
<evidence type="ECO:0000259" key="3">
    <source>
        <dbReference type="Pfam" id="PF04825"/>
    </source>
</evidence>
<accession>A0A9J6FEK3</accession>
<keyword evidence="2" id="KW-0812">Transmembrane</keyword>
<keyword evidence="2" id="KW-0472">Membrane</keyword>
<keyword evidence="5" id="KW-1185">Reference proteome</keyword>
<feature type="region of interest" description="Disordered" evidence="1">
    <location>
        <begin position="147"/>
        <end position="185"/>
    </location>
</feature>
<protein>
    <recommendedName>
        <fullName evidence="3">Rad21/Rec8-like protein N-terminal domain-containing protein</fullName>
    </recommendedName>
</protein>
<dbReference type="Pfam" id="PF04825">
    <property type="entry name" value="Rad21_Rec8_N"/>
    <property type="match status" value="1"/>
</dbReference>
<evidence type="ECO:0000256" key="2">
    <source>
        <dbReference type="SAM" id="Phobius"/>
    </source>
</evidence>
<sequence length="298" mass="32553">MRILYNENGTVTVTPDATSSRILIGSVVLNFVLTILTALTAGVVWLLVVLAHSYLLESVELAATSPKKIKNSSLLSVSLSNLAEELARSLSQGRLLPRALYSERYSLRLSAKLITGLWVLYRKKAAALRAKAEECLRLLTTRKRPRDQSIDLSNGAAEGGKKGGRRKRKGSPVPPLADTEPPSAHFGKVLLKEETPEELIVARLPPVPADTLTADLESITLREEVPLRMDPLGLDDDAFQEEITMEPVEGDDVMEELERLVALHGISSRAREDTTSAATQQEEGQPPEGRPVSPIVPR</sequence>
<organism evidence="4 5">
    <name type="scientific">Haemaphysalis longicornis</name>
    <name type="common">Bush tick</name>
    <dbReference type="NCBI Taxonomy" id="44386"/>
    <lineage>
        <taxon>Eukaryota</taxon>
        <taxon>Metazoa</taxon>
        <taxon>Ecdysozoa</taxon>
        <taxon>Arthropoda</taxon>
        <taxon>Chelicerata</taxon>
        <taxon>Arachnida</taxon>
        <taxon>Acari</taxon>
        <taxon>Parasitiformes</taxon>
        <taxon>Ixodida</taxon>
        <taxon>Ixodoidea</taxon>
        <taxon>Ixodidae</taxon>
        <taxon>Haemaphysalinae</taxon>
        <taxon>Haemaphysalis</taxon>
    </lineage>
</organism>